<comment type="subcellular location">
    <subcellularLocation>
        <location evidence="1">Membrane</location>
        <topology evidence="1">Single-pass membrane protein</topology>
    </subcellularLocation>
</comment>
<dbReference type="GO" id="GO:0042127">
    <property type="term" value="P:regulation of cell population proliferation"/>
    <property type="evidence" value="ECO:0007669"/>
    <property type="project" value="TreeGrafter"/>
</dbReference>
<name>K4FTR3_CALMI</name>
<reference evidence="8" key="2">
    <citation type="journal article" date="2007" name="PLoS Biol.">
        <title>Survey sequencing and comparative analysis of the elephant shark (Callorhinchus milii) genome.</title>
        <authorList>
            <person name="Venkatesh B."/>
            <person name="Kirkness E.F."/>
            <person name="Loh Y.H."/>
            <person name="Halpern A.L."/>
            <person name="Lee A.P."/>
            <person name="Johnson J."/>
            <person name="Dandona N."/>
            <person name="Viswanathan L.D."/>
            <person name="Tay A."/>
            <person name="Venter J.C."/>
            <person name="Strausberg R.L."/>
            <person name="Brenner S."/>
        </authorList>
    </citation>
    <scope>NUCLEOTIDE SEQUENCE [LARGE SCALE GENOMIC DNA]</scope>
</reference>
<organism evidence="6">
    <name type="scientific">Callorhinchus milii</name>
    <name type="common">Ghost shark</name>
    <dbReference type="NCBI Taxonomy" id="7868"/>
    <lineage>
        <taxon>Eukaryota</taxon>
        <taxon>Metazoa</taxon>
        <taxon>Chordata</taxon>
        <taxon>Craniata</taxon>
        <taxon>Vertebrata</taxon>
        <taxon>Chondrichthyes</taxon>
        <taxon>Holocephali</taxon>
        <taxon>Chimaeriformes</taxon>
        <taxon>Callorhinchidae</taxon>
        <taxon>Callorhinchus</taxon>
    </lineage>
</organism>
<dbReference type="GO" id="GO:0016020">
    <property type="term" value="C:membrane"/>
    <property type="evidence" value="ECO:0007669"/>
    <property type="project" value="UniProtKB-SubCell"/>
</dbReference>
<feature type="transmembrane region" description="Helical" evidence="5">
    <location>
        <begin position="49"/>
        <end position="71"/>
    </location>
</feature>
<evidence type="ECO:0000256" key="2">
    <source>
        <dbReference type="ARBA" id="ARBA00022692"/>
    </source>
</evidence>
<keyword evidence="3 5" id="KW-1133">Transmembrane helix</keyword>
<evidence type="ECO:0000256" key="3">
    <source>
        <dbReference type="ARBA" id="ARBA00022989"/>
    </source>
</evidence>
<evidence type="ECO:0000313" key="6">
    <source>
        <dbReference type="EMBL" id="AFK11195.1"/>
    </source>
</evidence>
<dbReference type="RefSeq" id="NP_001279532.1">
    <property type="nucleotide sequence ID" value="NM_001292603.1"/>
</dbReference>
<dbReference type="GeneTree" id="ENSGT00770000120884"/>
<dbReference type="CDD" id="cd20255">
    <property type="entry name" value="CASIMO1_SMIM22"/>
    <property type="match status" value="1"/>
</dbReference>
<evidence type="ECO:0000313" key="8">
    <source>
        <dbReference type="Proteomes" id="UP000314986"/>
    </source>
</evidence>
<dbReference type="Ensembl" id="ENSCMIT00000020247.1">
    <property type="protein sequence ID" value="ENSCMIP00000019875.1"/>
    <property type="gene ID" value="ENSCMIG00000009233.1"/>
</dbReference>
<keyword evidence="2 5" id="KW-0812">Transmembrane</keyword>
<dbReference type="AlphaFoldDB" id="K4FTR3"/>
<dbReference type="Pfam" id="PF15831">
    <property type="entry name" value="SMIM5_18_22"/>
    <property type="match status" value="1"/>
</dbReference>
<accession>K4FTR3</accession>
<evidence type="ECO:0000256" key="1">
    <source>
        <dbReference type="ARBA" id="ARBA00004167"/>
    </source>
</evidence>
<keyword evidence="8" id="KW-1185">Reference proteome</keyword>
<dbReference type="GeneID" id="103186058"/>
<dbReference type="PANTHER" id="PTHR36982">
    <property type="entry name" value="CLCA DOMAIN-CONTAINING PROTEIN"/>
    <property type="match status" value="1"/>
</dbReference>
<evidence type="ECO:0000256" key="4">
    <source>
        <dbReference type="ARBA" id="ARBA00023136"/>
    </source>
</evidence>
<sequence length="98" mass="11132">MFHSSLSVETWLNSVKMQNRDLGNEIEDQFNDVLSRFQSKELFQSNWDIATFAIFLTFIATVILLILLVLVRCCCCCCCSSSKSRKTKVGVDNLGMEP</sequence>
<evidence type="ECO:0000313" key="7">
    <source>
        <dbReference type="Ensembl" id="ENSCMIP00000019875.1"/>
    </source>
</evidence>
<dbReference type="KEGG" id="cmk:103186058"/>
<reference evidence="8" key="4">
    <citation type="journal article" date="2014" name="Nature">
        <title>Elephant shark genome provides unique insights into gnathostome evolution.</title>
        <authorList>
            <consortium name="International Elephant Shark Genome Sequencing Consortium"/>
            <person name="Venkatesh B."/>
            <person name="Lee A.P."/>
            <person name="Ravi V."/>
            <person name="Maurya A.K."/>
            <person name="Lian M.M."/>
            <person name="Swann J.B."/>
            <person name="Ohta Y."/>
            <person name="Flajnik M.F."/>
            <person name="Sutoh Y."/>
            <person name="Kasahara M."/>
            <person name="Hoon S."/>
            <person name="Gangu V."/>
            <person name="Roy S.W."/>
            <person name="Irimia M."/>
            <person name="Korzh V."/>
            <person name="Kondrychyn I."/>
            <person name="Lim Z.W."/>
            <person name="Tay B.H."/>
            <person name="Tohari S."/>
            <person name="Kong K.W."/>
            <person name="Ho S."/>
            <person name="Lorente-Galdos B."/>
            <person name="Quilez J."/>
            <person name="Marques-Bonet T."/>
            <person name="Raney B.J."/>
            <person name="Ingham P.W."/>
            <person name="Tay A."/>
            <person name="Hillier L.W."/>
            <person name="Minx P."/>
            <person name="Boehm T."/>
            <person name="Wilson R.K."/>
            <person name="Brenner S."/>
            <person name="Warren W.C."/>
        </authorList>
    </citation>
    <scope>NUCLEOTIDE SEQUENCE [LARGE SCALE GENOMIC DNA]</scope>
</reference>
<gene>
    <name evidence="7" type="primary">smim22</name>
</gene>
<dbReference type="InterPro" id="IPR053081">
    <property type="entry name" value="SIM_Modulators"/>
</dbReference>
<evidence type="ECO:0000256" key="5">
    <source>
        <dbReference type="SAM" id="Phobius"/>
    </source>
</evidence>
<reference evidence="6" key="3">
    <citation type="journal article" date="2012" name="PLoS ONE">
        <title>Sequencing and Analysis of Full-Length cDNAs, 5'-ESTs and 3'-ESTs from a Cartilaginous Fish, the Elephant Shark (Callorhinchus milii).</title>
        <authorList>
            <person name="Tan Y.Y."/>
            <person name="Kodzius R."/>
            <person name="Tay B.H."/>
            <person name="Tay A."/>
            <person name="Brenner S."/>
            <person name="Venkatesh B."/>
        </authorList>
    </citation>
    <scope>NUCLEOTIDE SEQUENCE</scope>
    <source>
        <tissue evidence="6">Kidney</tissue>
    </source>
</reference>
<reference evidence="7" key="5">
    <citation type="submission" date="2025-05" db="UniProtKB">
        <authorList>
            <consortium name="Ensembl"/>
        </authorList>
    </citation>
    <scope>IDENTIFICATION</scope>
</reference>
<reference evidence="8" key="1">
    <citation type="journal article" date="2006" name="Science">
        <title>Ancient noncoding elements conserved in the human genome.</title>
        <authorList>
            <person name="Venkatesh B."/>
            <person name="Kirkness E.F."/>
            <person name="Loh Y.H."/>
            <person name="Halpern A.L."/>
            <person name="Lee A.P."/>
            <person name="Johnson J."/>
            <person name="Dandona N."/>
            <person name="Viswanathan L.D."/>
            <person name="Tay A."/>
            <person name="Venter J.C."/>
            <person name="Strausberg R.L."/>
            <person name="Brenner S."/>
        </authorList>
    </citation>
    <scope>NUCLEOTIDE SEQUENCE [LARGE SCALE GENOMIC DNA]</scope>
</reference>
<dbReference type="EMBL" id="JX052967">
    <property type="protein sequence ID" value="AFK11195.1"/>
    <property type="molecule type" value="mRNA"/>
</dbReference>
<dbReference type="Proteomes" id="UP000314986">
    <property type="component" value="Unassembled WGS sequence"/>
</dbReference>
<keyword evidence="4 5" id="KW-0472">Membrane</keyword>
<dbReference type="PANTHER" id="PTHR36982:SF3">
    <property type="entry name" value="SMALL INTEGRAL MEMBRANE PROTEIN 22"/>
    <property type="match status" value="1"/>
</dbReference>
<dbReference type="OMA" id="IAHCCCH"/>
<dbReference type="CTD" id="440335"/>
<proteinExistence type="evidence at transcript level"/>
<dbReference type="OrthoDB" id="9538566at2759"/>
<protein>
    <submittedName>
        <fullName evidence="7">Small integral membrane protein 22</fullName>
    </submittedName>
</protein>
<dbReference type="InterPro" id="IPR031671">
    <property type="entry name" value="SMIM5/18/22"/>
</dbReference>